<feature type="transmembrane region" description="Helical" evidence="1">
    <location>
        <begin position="20"/>
        <end position="51"/>
    </location>
</feature>
<evidence type="ECO:0008006" key="4">
    <source>
        <dbReference type="Google" id="ProtNLM"/>
    </source>
</evidence>
<dbReference type="AlphaFoldDB" id="B8I3B1"/>
<name>B8I3B1_RUMCH</name>
<dbReference type="KEGG" id="cce:Ccel_1906"/>
<evidence type="ECO:0000256" key="1">
    <source>
        <dbReference type="SAM" id="Phobius"/>
    </source>
</evidence>
<keyword evidence="1" id="KW-1133">Transmembrane helix</keyword>
<dbReference type="STRING" id="394503.Ccel_1906"/>
<dbReference type="Pfam" id="PF10031">
    <property type="entry name" value="DUF2273"/>
    <property type="match status" value="1"/>
</dbReference>
<gene>
    <name evidence="2" type="ordered locus">Ccel_1906</name>
</gene>
<dbReference type="EMBL" id="CP001348">
    <property type="protein sequence ID" value="ACL76254.1"/>
    <property type="molecule type" value="Genomic_DNA"/>
</dbReference>
<organism evidence="2 3">
    <name type="scientific">Ruminiclostridium cellulolyticum (strain ATCC 35319 / DSM 5812 / JCM 6584 / H10)</name>
    <name type="common">Clostridium cellulolyticum</name>
    <dbReference type="NCBI Taxonomy" id="394503"/>
    <lineage>
        <taxon>Bacteria</taxon>
        <taxon>Bacillati</taxon>
        <taxon>Bacillota</taxon>
        <taxon>Clostridia</taxon>
        <taxon>Eubacteriales</taxon>
        <taxon>Oscillospiraceae</taxon>
        <taxon>Ruminiclostridium</taxon>
    </lineage>
</organism>
<evidence type="ECO:0000313" key="3">
    <source>
        <dbReference type="Proteomes" id="UP000001349"/>
    </source>
</evidence>
<sequence>MNKQVLTDFYNQHKGEILGAAIGFVIAVIVLILGLLKALFIVLCVVFGFYIGKKLYQDKDYIKNLLDRILPPGTYR</sequence>
<protein>
    <recommendedName>
        <fullName evidence="4">Small integral membrane protein</fullName>
    </recommendedName>
</protein>
<dbReference type="InterPro" id="IPR018730">
    <property type="entry name" value="DUF2273"/>
</dbReference>
<dbReference type="HOGENOM" id="CLU_192686_1_2_9"/>
<dbReference type="RefSeq" id="WP_015925359.1">
    <property type="nucleotide sequence ID" value="NC_011898.1"/>
</dbReference>
<keyword evidence="3" id="KW-1185">Reference proteome</keyword>
<dbReference type="OrthoDB" id="1727295at2"/>
<accession>B8I3B1</accession>
<proteinExistence type="predicted"/>
<keyword evidence="1" id="KW-0812">Transmembrane</keyword>
<evidence type="ECO:0000313" key="2">
    <source>
        <dbReference type="EMBL" id="ACL76254.1"/>
    </source>
</evidence>
<dbReference type="eggNOG" id="COG5547">
    <property type="taxonomic scope" value="Bacteria"/>
</dbReference>
<keyword evidence="1" id="KW-0472">Membrane</keyword>
<dbReference type="Proteomes" id="UP000001349">
    <property type="component" value="Chromosome"/>
</dbReference>
<reference evidence="2 3" key="1">
    <citation type="submission" date="2009-01" db="EMBL/GenBank/DDBJ databases">
        <title>Complete sequence of Clostridium cellulolyticum H10.</title>
        <authorList>
            <consortium name="US DOE Joint Genome Institute"/>
            <person name="Lucas S."/>
            <person name="Copeland A."/>
            <person name="Lapidus A."/>
            <person name="Glavina del Rio T."/>
            <person name="Dalin E."/>
            <person name="Tice H."/>
            <person name="Bruce D."/>
            <person name="Goodwin L."/>
            <person name="Pitluck S."/>
            <person name="Chertkov O."/>
            <person name="Saunders E."/>
            <person name="Brettin T."/>
            <person name="Detter J.C."/>
            <person name="Han C."/>
            <person name="Larimer F."/>
            <person name="Land M."/>
            <person name="Hauser L."/>
            <person name="Kyrpides N."/>
            <person name="Ivanova N."/>
            <person name="Zhou J."/>
            <person name="Richardson P."/>
        </authorList>
    </citation>
    <scope>NUCLEOTIDE SEQUENCE [LARGE SCALE GENOMIC DNA]</scope>
    <source>
        <strain evidence="3">ATCC 35319 / DSM 5812 / JCM 6584 / H10</strain>
    </source>
</reference>